<dbReference type="InterPro" id="IPR007460">
    <property type="entry name" value="BrnT_toxin"/>
</dbReference>
<evidence type="ECO:0000313" key="2">
    <source>
        <dbReference type="Proteomes" id="UP000178379"/>
    </source>
</evidence>
<evidence type="ECO:0008006" key="3">
    <source>
        <dbReference type="Google" id="ProtNLM"/>
    </source>
</evidence>
<dbReference type="Gene3D" id="3.10.450.530">
    <property type="entry name" value="Ribonuclease toxin, BrnT, of type II toxin-antitoxin system"/>
    <property type="match status" value="1"/>
</dbReference>
<organism evidence="1 2">
    <name type="scientific">Candidatus Muproteobacteria bacterium RBG_16_62_13</name>
    <dbReference type="NCBI Taxonomy" id="1817756"/>
    <lineage>
        <taxon>Bacteria</taxon>
        <taxon>Pseudomonadati</taxon>
        <taxon>Pseudomonadota</taxon>
        <taxon>Candidatus Muproteobacteria</taxon>
    </lineage>
</organism>
<dbReference type="Pfam" id="PF04365">
    <property type="entry name" value="BrnT_toxin"/>
    <property type="match status" value="1"/>
</dbReference>
<dbReference type="Proteomes" id="UP000178379">
    <property type="component" value="Unassembled WGS sequence"/>
</dbReference>
<dbReference type="AlphaFoldDB" id="A0A1F6T1E0"/>
<dbReference type="EMBL" id="MFSQ01000104">
    <property type="protein sequence ID" value="OGI38998.1"/>
    <property type="molecule type" value="Genomic_DNA"/>
</dbReference>
<comment type="caution">
    <text evidence="1">The sequence shown here is derived from an EMBL/GenBank/DDBJ whole genome shotgun (WGS) entry which is preliminary data.</text>
</comment>
<accession>A0A1F6T1E0</accession>
<proteinExistence type="predicted"/>
<dbReference type="InterPro" id="IPR038573">
    <property type="entry name" value="BrnT_sf"/>
</dbReference>
<sequence length="88" mass="9771">MRFQYDPAKAAGNLKKHGASFADAEGVFYDPLAIHRLDPDSENEERYVAVGMGSAGKVLIVVYTLRGGEIRLISARPATRREVKDYED</sequence>
<name>A0A1F6T1E0_9PROT</name>
<reference evidence="1 2" key="1">
    <citation type="journal article" date="2016" name="Nat. Commun.">
        <title>Thousands of microbial genomes shed light on interconnected biogeochemical processes in an aquifer system.</title>
        <authorList>
            <person name="Anantharaman K."/>
            <person name="Brown C.T."/>
            <person name="Hug L.A."/>
            <person name="Sharon I."/>
            <person name="Castelle C.J."/>
            <person name="Probst A.J."/>
            <person name="Thomas B.C."/>
            <person name="Singh A."/>
            <person name="Wilkins M.J."/>
            <person name="Karaoz U."/>
            <person name="Brodie E.L."/>
            <person name="Williams K.H."/>
            <person name="Hubbard S.S."/>
            <person name="Banfield J.F."/>
        </authorList>
    </citation>
    <scope>NUCLEOTIDE SEQUENCE [LARGE SCALE GENOMIC DNA]</scope>
</reference>
<dbReference type="STRING" id="1817756.A2140_02150"/>
<evidence type="ECO:0000313" key="1">
    <source>
        <dbReference type="EMBL" id="OGI38998.1"/>
    </source>
</evidence>
<protein>
    <recommendedName>
        <fullName evidence="3">Toxin</fullName>
    </recommendedName>
</protein>
<gene>
    <name evidence="1" type="ORF">A2140_02150</name>
</gene>